<dbReference type="InterPro" id="IPR004013">
    <property type="entry name" value="PHP_dom"/>
</dbReference>
<evidence type="ECO:0000256" key="5">
    <source>
        <dbReference type="ARBA" id="ARBA00022801"/>
    </source>
</evidence>
<evidence type="ECO:0000256" key="3">
    <source>
        <dbReference type="ARBA" id="ARBA00013085"/>
    </source>
</evidence>
<dbReference type="PANTHER" id="PTHR21039:SF0">
    <property type="entry name" value="HISTIDINOL-PHOSPHATASE"/>
    <property type="match status" value="1"/>
</dbReference>
<name>F6B401_DESCC</name>
<dbReference type="Gene3D" id="3.20.20.140">
    <property type="entry name" value="Metal-dependent hydrolases"/>
    <property type="match status" value="1"/>
</dbReference>
<gene>
    <name evidence="10" type="ordered locus">Desca_1195</name>
</gene>
<dbReference type="KEGG" id="dca:Desca_1195"/>
<evidence type="ECO:0000256" key="8">
    <source>
        <dbReference type="RuleBase" id="RU366003"/>
    </source>
</evidence>
<dbReference type="Pfam" id="PF02811">
    <property type="entry name" value="PHP"/>
    <property type="match status" value="1"/>
</dbReference>
<dbReference type="InterPro" id="IPR010140">
    <property type="entry name" value="Histidinol_P_phosphatase_HisJ"/>
</dbReference>
<comment type="catalytic activity">
    <reaction evidence="7 8">
        <text>L-histidinol phosphate + H2O = L-histidinol + phosphate</text>
        <dbReference type="Rhea" id="RHEA:14465"/>
        <dbReference type="ChEBI" id="CHEBI:15377"/>
        <dbReference type="ChEBI" id="CHEBI:43474"/>
        <dbReference type="ChEBI" id="CHEBI:57699"/>
        <dbReference type="ChEBI" id="CHEBI:57980"/>
        <dbReference type="EC" id="3.1.3.15"/>
    </reaction>
</comment>
<dbReference type="NCBIfam" id="TIGR01856">
    <property type="entry name" value="hisJ_fam"/>
    <property type="match status" value="1"/>
</dbReference>
<dbReference type="EMBL" id="CP002736">
    <property type="protein sequence ID" value="AEF94056.1"/>
    <property type="molecule type" value="Genomic_DNA"/>
</dbReference>
<accession>F6B401</accession>
<dbReference type="GO" id="GO:0005737">
    <property type="term" value="C:cytoplasm"/>
    <property type="evidence" value="ECO:0007669"/>
    <property type="project" value="TreeGrafter"/>
</dbReference>
<reference evidence="10 11" key="1">
    <citation type="submission" date="2011-05" db="EMBL/GenBank/DDBJ databases">
        <title>Complete sequence of Desulfotomaculum carboxydivorans CO-1-SRB.</title>
        <authorList>
            <consortium name="US DOE Joint Genome Institute"/>
            <person name="Lucas S."/>
            <person name="Han J."/>
            <person name="Lapidus A."/>
            <person name="Cheng J.-F."/>
            <person name="Goodwin L."/>
            <person name="Pitluck S."/>
            <person name="Peters L."/>
            <person name="Mikhailova N."/>
            <person name="Lu M."/>
            <person name="Han C."/>
            <person name="Tapia R."/>
            <person name="Land M."/>
            <person name="Hauser L."/>
            <person name="Kyrpides N."/>
            <person name="Ivanova N."/>
            <person name="Pagani I."/>
            <person name="Stams A."/>
            <person name="Plugge C."/>
            <person name="Muyzer G."/>
            <person name="Kuever J."/>
            <person name="Parshina S."/>
            <person name="Ivanova A."/>
            <person name="Nazina T."/>
            <person name="Woyke T."/>
        </authorList>
    </citation>
    <scope>NUCLEOTIDE SEQUENCE [LARGE SCALE GENOMIC DNA]</scope>
    <source>
        <strain evidence="11">DSM 14880 / VKM B-2319 / CO-1-SRB</strain>
    </source>
</reference>
<protein>
    <recommendedName>
        <fullName evidence="3 8">Histidinol-phosphatase</fullName>
        <shortName evidence="8">HolPase</shortName>
        <ecNumber evidence="3 8">3.1.3.15</ecNumber>
    </recommendedName>
</protein>
<evidence type="ECO:0000256" key="2">
    <source>
        <dbReference type="ARBA" id="ARBA00009152"/>
    </source>
</evidence>
<dbReference type="InterPro" id="IPR016195">
    <property type="entry name" value="Pol/histidinol_Pase-like"/>
</dbReference>
<dbReference type="CDD" id="cd12110">
    <property type="entry name" value="PHP_HisPPase_Hisj_like"/>
    <property type="match status" value="1"/>
</dbReference>
<dbReference type="eggNOG" id="COG1387">
    <property type="taxonomic scope" value="Bacteria"/>
</dbReference>
<feature type="domain" description="PHP" evidence="9">
    <location>
        <begin position="5"/>
        <end position="214"/>
    </location>
</feature>
<dbReference type="RefSeq" id="WP_003541754.1">
    <property type="nucleotide sequence ID" value="NC_015565.1"/>
</dbReference>
<comment type="pathway">
    <text evidence="1 8">Amino-acid biosynthesis; L-histidine biosynthesis; L-histidine from 5-phospho-alpha-D-ribose 1-diphosphate: step 8/9.</text>
</comment>
<dbReference type="GO" id="GO:0004401">
    <property type="term" value="F:histidinol-phosphatase activity"/>
    <property type="evidence" value="ECO:0007669"/>
    <property type="project" value="UniProtKB-UniRule"/>
</dbReference>
<evidence type="ECO:0000256" key="6">
    <source>
        <dbReference type="ARBA" id="ARBA00023102"/>
    </source>
</evidence>
<sequence>MFLADYHVHPGYSLDAEDRSIDEYCQQALRLGLSEICFTPHYECDPVRQNIDWFVRVNGKVTPMDRWSWIDLYFTEIAAARQQYAKSGLAVKAGIEIGYDFGLEPVIEKLINNYPWDFILGSIHCLDHMAISSSRESVNYFPGRTARQVCDDYYNKVKAAVASGLFDCLGHLDIYQRYGHRFFGPEIEEVELPLAESVLKQMAASNIGMEINTSGLRKGYHCFPSSKILKLAAQCGVKIFTIGSDAHKKSDLGQGLVQAVKMLKQNKLNLYCFSRRVPTPVSTGEAMADKSM</sequence>
<dbReference type="AlphaFoldDB" id="F6B401"/>
<keyword evidence="5 8" id="KW-0378">Hydrolase</keyword>
<dbReference type="SUPFAM" id="SSF89550">
    <property type="entry name" value="PHP domain-like"/>
    <property type="match status" value="1"/>
</dbReference>
<keyword evidence="11" id="KW-1185">Reference proteome</keyword>
<keyword evidence="6 8" id="KW-0368">Histidine biosynthesis</keyword>
<evidence type="ECO:0000256" key="1">
    <source>
        <dbReference type="ARBA" id="ARBA00004970"/>
    </source>
</evidence>
<dbReference type="PANTHER" id="PTHR21039">
    <property type="entry name" value="HISTIDINOL PHOSPHATASE-RELATED"/>
    <property type="match status" value="1"/>
</dbReference>
<dbReference type="GO" id="GO:0000105">
    <property type="term" value="P:L-histidine biosynthetic process"/>
    <property type="evidence" value="ECO:0007669"/>
    <property type="project" value="UniProtKB-UniRule"/>
</dbReference>
<dbReference type="UniPathway" id="UPA00031">
    <property type="reaction ID" value="UER00013"/>
</dbReference>
<evidence type="ECO:0000313" key="10">
    <source>
        <dbReference type="EMBL" id="AEF94056.1"/>
    </source>
</evidence>
<organism evidence="10 11">
    <name type="scientific">Desulfotomaculum nigrificans (strain DSM 14880 / VKM B-2319 / CO-1-SRB)</name>
    <name type="common">Desulfotomaculum carboxydivorans</name>
    <dbReference type="NCBI Taxonomy" id="868595"/>
    <lineage>
        <taxon>Bacteria</taxon>
        <taxon>Bacillati</taxon>
        <taxon>Bacillota</taxon>
        <taxon>Clostridia</taxon>
        <taxon>Eubacteriales</taxon>
        <taxon>Desulfotomaculaceae</taxon>
        <taxon>Desulfotomaculum</taxon>
    </lineage>
</organism>
<proteinExistence type="inferred from homology"/>
<evidence type="ECO:0000256" key="4">
    <source>
        <dbReference type="ARBA" id="ARBA00022605"/>
    </source>
</evidence>
<dbReference type="HOGENOM" id="CLU_054611_2_0_9"/>
<evidence type="ECO:0000313" key="11">
    <source>
        <dbReference type="Proteomes" id="UP000009226"/>
    </source>
</evidence>
<keyword evidence="4 8" id="KW-0028">Amino-acid biosynthesis</keyword>
<dbReference type="EC" id="3.1.3.15" evidence="3 8"/>
<dbReference type="STRING" id="868595.Desca_1195"/>
<evidence type="ECO:0000256" key="7">
    <source>
        <dbReference type="ARBA" id="ARBA00049158"/>
    </source>
</evidence>
<dbReference type="Proteomes" id="UP000009226">
    <property type="component" value="Chromosome"/>
</dbReference>
<evidence type="ECO:0000259" key="9">
    <source>
        <dbReference type="Pfam" id="PF02811"/>
    </source>
</evidence>
<comment type="similarity">
    <text evidence="2 8">Belongs to the PHP hydrolase family. HisK subfamily.</text>
</comment>